<evidence type="ECO:0000256" key="2">
    <source>
        <dbReference type="ARBA" id="ARBA00004236"/>
    </source>
</evidence>
<gene>
    <name evidence="13" type="ORF">GCM10010151_05560</name>
</gene>
<keyword evidence="5 11" id="KW-1133">Transmembrane helix</keyword>
<evidence type="ECO:0000259" key="12">
    <source>
        <dbReference type="Pfam" id="PF10099"/>
    </source>
</evidence>
<dbReference type="EMBL" id="BAAABM010000007">
    <property type="protein sequence ID" value="GAA0318597.1"/>
    <property type="molecule type" value="Genomic_DNA"/>
</dbReference>
<comment type="subcellular location">
    <subcellularLocation>
        <location evidence="2">Cell membrane</location>
    </subcellularLocation>
    <subcellularLocation>
        <location evidence="1">Membrane</location>
        <topology evidence="1">Single-pass membrane protein</topology>
    </subcellularLocation>
</comment>
<dbReference type="Pfam" id="PF10099">
    <property type="entry name" value="RskA_C"/>
    <property type="match status" value="1"/>
</dbReference>
<evidence type="ECO:0000256" key="11">
    <source>
        <dbReference type="SAM" id="Phobius"/>
    </source>
</evidence>
<keyword evidence="6" id="KW-0805">Transcription regulation</keyword>
<evidence type="ECO:0000256" key="7">
    <source>
        <dbReference type="ARBA" id="ARBA00023136"/>
    </source>
</evidence>
<proteinExistence type="predicted"/>
<keyword evidence="14" id="KW-1185">Reference proteome</keyword>
<sequence>MADDIHTLAGPYALGALTDDAEREAFEDHLAQCAFCAEEIDGLLATSAVLGRAVALPPPPDLRARVLGEIADTPQEQAAHPVRRARRLPRPATLLAAACLVVALAAGAVAVRTQQRLSQETARAQAIAAVLSAPDARTVTGRMSSGGTLTVTSSAARKSAVIAPSGLPALPSTKTYELWTMSGSGVRPAGTVQPGSAPVVTSLPAGHDRIGVTVEPAGGSPRPTTTPLAVLTL</sequence>
<feature type="transmembrane region" description="Helical" evidence="11">
    <location>
        <begin position="92"/>
        <end position="111"/>
    </location>
</feature>
<dbReference type="RefSeq" id="WP_252800109.1">
    <property type="nucleotide sequence ID" value="NZ_BAAABM010000007.1"/>
</dbReference>
<evidence type="ECO:0000256" key="3">
    <source>
        <dbReference type="ARBA" id="ARBA00022475"/>
    </source>
</evidence>
<dbReference type="InterPro" id="IPR018764">
    <property type="entry name" value="RskA_C"/>
</dbReference>
<evidence type="ECO:0000256" key="9">
    <source>
        <dbReference type="ARBA" id="ARBA00029829"/>
    </source>
</evidence>
<name>A0ABP3FLF3_9ACTN</name>
<evidence type="ECO:0000256" key="1">
    <source>
        <dbReference type="ARBA" id="ARBA00004167"/>
    </source>
</evidence>
<keyword evidence="7 11" id="KW-0472">Membrane</keyword>
<evidence type="ECO:0000256" key="10">
    <source>
        <dbReference type="ARBA" id="ARBA00030803"/>
    </source>
</evidence>
<accession>A0ABP3FLF3</accession>
<evidence type="ECO:0000313" key="13">
    <source>
        <dbReference type="EMBL" id="GAA0318597.1"/>
    </source>
</evidence>
<dbReference type="InterPro" id="IPR041916">
    <property type="entry name" value="Anti_sigma_zinc_sf"/>
</dbReference>
<keyword evidence="8" id="KW-0804">Transcription</keyword>
<keyword evidence="3" id="KW-1003">Cell membrane</keyword>
<organism evidence="13 14">
    <name type="scientific">Actinoallomurus spadix</name>
    <dbReference type="NCBI Taxonomy" id="79912"/>
    <lineage>
        <taxon>Bacteria</taxon>
        <taxon>Bacillati</taxon>
        <taxon>Actinomycetota</taxon>
        <taxon>Actinomycetes</taxon>
        <taxon>Streptosporangiales</taxon>
        <taxon>Thermomonosporaceae</taxon>
        <taxon>Actinoallomurus</taxon>
    </lineage>
</organism>
<dbReference type="PANTHER" id="PTHR37461">
    <property type="entry name" value="ANTI-SIGMA-K FACTOR RSKA"/>
    <property type="match status" value="1"/>
</dbReference>
<evidence type="ECO:0000256" key="6">
    <source>
        <dbReference type="ARBA" id="ARBA00023015"/>
    </source>
</evidence>
<keyword evidence="4 11" id="KW-0812">Transmembrane</keyword>
<evidence type="ECO:0000313" key="14">
    <source>
        <dbReference type="Proteomes" id="UP001501822"/>
    </source>
</evidence>
<reference evidence="14" key="1">
    <citation type="journal article" date="2019" name="Int. J. Syst. Evol. Microbiol.">
        <title>The Global Catalogue of Microorganisms (GCM) 10K type strain sequencing project: providing services to taxonomists for standard genome sequencing and annotation.</title>
        <authorList>
            <consortium name="The Broad Institute Genomics Platform"/>
            <consortium name="The Broad Institute Genome Sequencing Center for Infectious Disease"/>
            <person name="Wu L."/>
            <person name="Ma J."/>
        </authorList>
    </citation>
    <scope>NUCLEOTIDE SEQUENCE [LARGE SCALE GENOMIC DNA]</scope>
    <source>
        <strain evidence="14">JCM 3146</strain>
    </source>
</reference>
<evidence type="ECO:0000256" key="8">
    <source>
        <dbReference type="ARBA" id="ARBA00023163"/>
    </source>
</evidence>
<dbReference type="Proteomes" id="UP001501822">
    <property type="component" value="Unassembled WGS sequence"/>
</dbReference>
<dbReference type="PANTHER" id="PTHR37461:SF1">
    <property type="entry name" value="ANTI-SIGMA-K FACTOR RSKA"/>
    <property type="match status" value="1"/>
</dbReference>
<comment type="caution">
    <text evidence="13">The sequence shown here is derived from an EMBL/GenBank/DDBJ whole genome shotgun (WGS) entry which is preliminary data.</text>
</comment>
<evidence type="ECO:0000256" key="4">
    <source>
        <dbReference type="ARBA" id="ARBA00022692"/>
    </source>
</evidence>
<protein>
    <recommendedName>
        <fullName evidence="10">Regulator of SigK</fullName>
    </recommendedName>
    <alternativeName>
        <fullName evidence="9">Sigma-K anti-sigma factor RskA</fullName>
    </alternativeName>
</protein>
<dbReference type="InterPro" id="IPR051474">
    <property type="entry name" value="Anti-sigma-K/W_factor"/>
</dbReference>
<feature type="domain" description="Anti-sigma K factor RskA C-terminal" evidence="12">
    <location>
        <begin position="94"/>
        <end position="227"/>
    </location>
</feature>
<dbReference type="Gene3D" id="1.10.10.1320">
    <property type="entry name" value="Anti-sigma factor, zinc-finger domain"/>
    <property type="match status" value="1"/>
</dbReference>
<evidence type="ECO:0000256" key="5">
    <source>
        <dbReference type="ARBA" id="ARBA00022989"/>
    </source>
</evidence>